<name>A0AAJ2K0T4_9BACL</name>
<evidence type="ECO:0000313" key="3">
    <source>
        <dbReference type="Proteomes" id="UP001250538"/>
    </source>
</evidence>
<evidence type="ECO:0008006" key="4">
    <source>
        <dbReference type="Google" id="ProtNLM"/>
    </source>
</evidence>
<reference evidence="3" key="1">
    <citation type="submission" date="2023-09" db="EMBL/GenBank/DDBJ databases">
        <title>Paenibacillus sp. chi10 Genome sequencing and assembly.</title>
        <authorList>
            <person name="Kim I."/>
        </authorList>
    </citation>
    <scope>NUCLEOTIDE SEQUENCE [LARGE SCALE GENOMIC DNA]</scope>
    <source>
        <strain evidence="3">chi10</strain>
    </source>
</reference>
<protein>
    <recommendedName>
        <fullName evidence="4">Sporulation protein YjcZ</fullName>
    </recommendedName>
</protein>
<feature type="transmembrane region" description="Helical" evidence="1">
    <location>
        <begin position="20"/>
        <end position="41"/>
    </location>
</feature>
<proteinExistence type="predicted"/>
<keyword evidence="1" id="KW-1133">Transmembrane helix</keyword>
<evidence type="ECO:0000313" key="2">
    <source>
        <dbReference type="EMBL" id="MDT8979521.1"/>
    </source>
</evidence>
<dbReference type="RefSeq" id="WP_260612440.1">
    <property type="nucleotide sequence ID" value="NZ_JAVYAA010000008.1"/>
</dbReference>
<organism evidence="2 3">
    <name type="scientific">Paenibacillus suaedae</name>
    <dbReference type="NCBI Taxonomy" id="3077233"/>
    <lineage>
        <taxon>Bacteria</taxon>
        <taxon>Bacillati</taxon>
        <taxon>Bacillota</taxon>
        <taxon>Bacilli</taxon>
        <taxon>Bacillales</taxon>
        <taxon>Paenibacillaceae</taxon>
        <taxon>Paenibacillus</taxon>
    </lineage>
</organism>
<dbReference type="EMBL" id="JAVYAA010000008">
    <property type="protein sequence ID" value="MDT8979521.1"/>
    <property type="molecule type" value="Genomic_DNA"/>
</dbReference>
<comment type="caution">
    <text evidence="2">The sequence shown here is derived from an EMBL/GenBank/DDBJ whole genome shotgun (WGS) entry which is preliminary data.</text>
</comment>
<keyword evidence="1" id="KW-0812">Transmembrane</keyword>
<sequence length="42" mass="4609">MGYYTEPGGGPELAFGARFWTITTVILALFILLVIILRAPLL</sequence>
<gene>
    <name evidence="2" type="ORF">RQP50_25150</name>
</gene>
<accession>A0AAJ2K0T4</accession>
<evidence type="ECO:0000256" key="1">
    <source>
        <dbReference type="SAM" id="Phobius"/>
    </source>
</evidence>
<dbReference type="Proteomes" id="UP001250538">
    <property type="component" value="Unassembled WGS sequence"/>
</dbReference>
<keyword evidence="1" id="KW-0472">Membrane</keyword>
<dbReference type="AlphaFoldDB" id="A0AAJ2K0T4"/>
<keyword evidence="3" id="KW-1185">Reference proteome</keyword>